<evidence type="ECO:0000256" key="6">
    <source>
        <dbReference type="ARBA" id="ARBA00022833"/>
    </source>
</evidence>
<dbReference type="GO" id="GO:0005634">
    <property type="term" value="C:nucleus"/>
    <property type="evidence" value="ECO:0007669"/>
    <property type="project" value="UniProtKB-SubCell"/>
</dbReference>
<proteinExistence type="inferred from homology"/>
<feature type="domain" description="C2H2-type" evidence="14">
    <location>
        <begin position="224"/>
        <end position="251"/>
    </location>
</feature>
<evidence type="ECO:0000256" key="13">
    <source>
        <dbReference type="SAM" id="MobiDB-lite"/>
    </source>
</evidence>
<dbReference type="AlphaFoldDB" id="A0AAW2HZ41"/>
<dbReference type="SUPFAM" id="SSF57716">
    <property type="entry name" value="Glucocorticoid receptor-like (DNA-binding domain)"/>
    <property type="match status" value="1"/>
</dbReference>
<dbReference type="Gene3D" id="3.30.160.60">
    <property type="entry name" value="Classic Zinc Finger"/>
    <property type="match status" value="6"/>
</dbReference>
<feature type="binding site" evidence="12">
    <location>
        <position position="13"/>
    </location>
    <ligand>
        <name>Zn(2+)</name>
        <dbReference type="ChEBI" id="CHEBI:29105"/>
    </ligand>
</feature>
<dbReference type="InterPro" id="IPR013087">
    <property type="entry name" value="Znf_C2H2_type"/>
</dbReference>
<keyword evidence="4" id="KW-0677">Repeat</keyword>
<gene>
    <name evidence="16" type="ORF">PYX00_003109</name>
</gene>
<keyword evidence="10" id="KW-0539">Nucleus</keyword>
<evidence type="ECO:0000256" key="3">
    <source>
        <dbReference type="ARBA" id="ARBA00022723"/>
    </source>
</evidence>
<feature type="binding site" evidence="12">
    <location>
        <position position="59"/>
    </location>
    <ligand>
        <name>Zn(2+)</name>
        <dbReference type="ChEBI" id="CHEBI:29105"/>
    </ligand>
</feature>
<dbReference type="PANTHER" id="PTHR24384:SF189">
    <property type="entry name" value="C2H2-TYPE DOMAIN-CONTAINING PROTEIN-RELATED"/>
    <property type="match status" value="1"/>
</dbReference>
<keyword evidence="3 12" id="KW-0479">Metal-binding</keyword>
<organism evidence="16">
    <name type="scientific">Menopon gallinae</name>
    <name type="common">poultry shaft louse</name>
    <dbReference type="NCBI Taxonomy" id="328185"/>
    <lineage>
        <taxon>Eukaryota</taxon>
        <taxon>Metazoa</taxon>
        <taxon>Ecdysozoa</taxon>
        <taxon>Arthropoda</taxon>
        <taxon>Hexapoda</taxon>
        <taxon>Insecta</taxon>
        <taxon>Pterygota</taxon>
        <taxon>Neoptera</taxon>
        <taxon>Paraneoptera</taxon>
        <taxon>Psocodea</taxon>
        <taxon>Troctomorpha</taxon>
        <taxon>Phthiraptera</taxon>
        <taxon>Amblycera</taxon>
        <taxon>Menoponidae</taxon>
        <taxon>Menopon</taxon>
    </lineage>
</organism>
<dbReference type="GO" id="GO:0000981">
    <property type="term" value="F:DNA-binding transcription factor activity, RNA polymerase II-specific"/>
    <property type="evidence" value="ECO:0007669"/>
    <property type="project" value="TreeGrafter"/>
</dbReference>
<feature type="binding site" evidence="12">
    <location>
        <position position="56"/>
    </location>
    <ligand>
        <name>Zn(2+)</name>
        <dbReference type="ChEBI" id="CHEBI:29105"/>
    </ligand>
</feature>
<comment type="subcellular location">
    <subcellularLocation>
        <location evidence="1">Nucleus</location>
    </subcellularLocation>
</comment>
<reference evidence="16" key="1">
    <citation type="journal article" date="2024" name="Gigascience">
        <title>Chromosome-level genome of the poultry shaft louse Menopon gallinae provides insight into the host-switching and adaptive evolution of parasitic lice.</title>
        <authorList>
            <person name="Xu Y."/>
            <person name="Ma L."/>
            <person name="Liu S."/>
            <person name="Liang Y."/>
            <person name="Liu Q."/>
            <person name="He Z."/>
            <person name="Tian L."/>
            <person name="Duan Y."/>
            <person name="Cai W."/>
            <person name="Li H."/>
            <person name="Song F."/>
        </authorList>
    </citation>
    <scope>NUCLEOTIDE SEQUENCE</scope>
    <source>
        <strain evidence="16">Cailab_2023a</strain>
    </source>
</reference>
<keyword evidence="7" id="KW-0805">Transcription regulation</keyword>
<accession>A0AAW2HZ41</accession>
<feature type="region of interest" description="Disordered" evidence="13">
    <location>
        <begin position="373"/>
        <end position="400"/>
    </location>
</feature>
<keyword evidence="8" id="KW-0238">DNA-binding</keyword>
<evidence type="ECO:0000256" key="4">
    <source>
        <dbReference type="ARBA" id="ARBA00022737"/>
    </source>
</evidence>
<dbReference type="InterPro" id="IPR050752">
    <property type="entry name" value="C2H2-ZF_domain"/>
</dbReference>
<feature type="domain" description="C2H2-type" evidence="14">
    <location>
        <begin position="543"/>
        <end position="570"/>
    </location>
</feature>
<evidence type="ECO:0000256" key="2">
    <source>
        <dbReference type="ARBA" id="ARBA00006991"/>
    </source>
</evidence>
<evidence type="ECO:0000256" key="1">
    <source>
        <dbReference type="ARBA" id="ARBA00004123"/>
    </source>
</evidence>
<dbReference type="Pfam" id="PF07776">
    <property type="entry name" value="zf-AD"/>
    <property type="match status" value="1"/>
</dbReference>
<dbReference type="FunFam" id="3.30.160.60:FF:000744">
    <property type="entry name" value="zinc finger E-box-binding homeobox 1"/>
    <property type="match status" value="1"/>
</dbReference>
<dbReference type="InterPro" id="IPR012934">
    <property type="entry name" value="Znf_AD"/>
</dbReference>
<feature type="compositionally biased region" description="Basic and acidic residues" evidence="13">
    <location>
        <begin position="128"/>
        <end position="144"/>
    </location>
</feature>
<dbReference type="EMBL" id="JARGDH010000002">
    <property type="protein sequence ID" value="KAL0275162.1"/>
    <property type="molecule type" value="Genomic_DNA"/>
</dbReference>
<keyword evidence="9" id="KW-0804">Transcription</keyword>
<comment type="similarity">
    <text evidence="2">Belongs to the krueppel C2H2-type zinc-finger protein family.</text>
</comment>
<evidence type="ECO:0000259" key="15">
    <source>
        <dbReference type="PROSITE" id="PS51915"/>
    </source>
</evidence>
<feature type="domain" description="C2H2-type" evidence="14">
    <location>
        <begin position="488"/>
        <end position="516"/>
    </location>
</feature>
<dbReference type="FunFam" id="3.30.160.60:FF:001506">
    <property type="entry name" value="Zinc finger protein"/>
    <property type="match status" value="1"/>
</dbReference>
<name>A0AAW2HZ41_9NEOP</name>
<feature type="domain" description="C2H2-type" evidence="14">
    <location>
        <begin position="347"/>
        <end position="374"/>
    </location>
</feature>
<dbReference type="SMART" id="SM00355">
    <property type="entry name" value="ZnF_C2H2"/>
    <property type="match status" value="10"/>
</dbReference>
<feature type="domain" description="ZAD" evidence="15">
    <location>
        <begin position="8"/>
        <end position="83"/>
    </location>
</feature>
<evidence type="ECO:0000256" key="11">
    <source>
        <dbReference type="PROSITE-ProRule" id="PRU00042"/>
    </source>
</evidence>
<feature type="domain" description="C2H2-type" evidence="14">
    <location>
        <begin position="571"/>
        <end position="598"/>
    </location>
</feature>
<feature type="domain" description="C2H2-type" evidence="14">
    <location>
        <begin position="599"/>
        <end position="623"/>
    </location>
</feature>
<evidence type="ECO:0000256" key="5">
    <source>
        <dbReference type="ARBA" id="ARBA00022771"/>
    </source>
</evidence>
<evidence type="ECO:0000256" key="9">
    <source>
        <dbReference type="ARBA" id="ARBA00023163"/>
    </source>
</evidence>
<dbReference type="GO" id="GO:0008270">
    <property type="term" value="F:zinc ion binding"/>
    <property type="evidence" value="ECO:0007669"/>
    <property type="project" value="UniProtKB-UniRule"/>
</dbReference>
<dbReference type="SMART" id="SM00868">
    <property type="entry name" value="zf-AD"/>
    <property type="match status" value="1"/>
</dbReference>
<protein>
    <submittedName>
        <fullName evidence="16">Uncharacterized protein</fullName>
    </submittedName>
</protein>
<evidence type="ECO:0000256" key="12">
    <source>
        <dbReference type="PROSITE-ProRule" id="PRU01263"/>
    </source>
</evidence>
<dbReference type="SUPFAM" id="SSF57667">
    <property type="entry name" value="beta-beta-alpha zinc fingers"/>
    <property type="match status" value="5"/>
</dbReference>
<sequence>MSSLNYMELCRLCLVKDRVQIPIFEGEGDIRQIFLKIAACLPVKVKKDDKLPKKICDECMYKVESLYQFWNTTANAEKQLLEWLGEAVEDKKTSSDAQHVKQEGLEQDPCSELAKSLSRVEAVLAEAREAESDNDHFATGKAETDSDDEPLSSLEPTTFVNVGLDGSGTSESRTQGEFLAPGAPSTSKTSNSTNAQTTTSGHCKDVRAESVIKHVDNPECTGEYKCLICGKSYGKELALYVHITSHSQDIQNLQQNFLEKVSKIMKNRIIDSLSTVNKENRIPEDSSKNCFKYECNNCSKINFVYGQLSESNLCDFCGHSLVKGQNETEDADEREEEEEEKAFPDFYECDTCKESFTSKKELLCHLKTHMKERTRARQRKSAAKSEEEEKTRRKKRSKSEKPFKCDEENCQYATSQYSLLKSHKFKHNPFFKCVTCQEKFSSRLELKNHMSSHGERPFKCDQCNKCYKDKHGLGWHKKVQHEPSRLKFTCELCGKTYPFDSLLTQHINLTHAAEKQTVCDICGKNVSKTYLPMHRRTHGEKQYSCDICEKTFLEKAYLKRHKMVHTGEKPYVCSVCGNSFRQHSTLTIHMRTHTGDRPYKCVLCENAYKTHHNLKKHYKRSGHKVV</sequence>
<evidence type="ECO:0000256" key="7">
    <source>
        <dbReference type="ARBA" id="ARBA00023015"/>
    </source>
</evidence>
<evidence type="ECO:0000256" key="8">
    <source>
        <dbReference type="ARBA" id="ARBA00023125"/>
    </source>
</evidence>
<dbReference type="Gene3D" id="3.40.1800.20">
    <property type="match status" value="1"/>
</dbReference>
<evidence type="ECO:0000259" key="14">
    <source>
        <dbReference type="PROSITE" id="PS50157"/>
    </source>
</evidence>
<dbReference type="PANTHER" id="PTHR24384">
    <property type="entry name" value="FINGER PUTATIVE TRANSCRIPTION FACTOR FAMILY-RELATED"/>
    <property type="match status" value="1"/>
</dbReference>
<dbReference type="PROSITE" id="PS00028">
    <property type="entry name" value="ZINC_FINGER_C2H2_1"/>
    <property type="match status" value="8"/>
</dbReference>
<dbReference type="GO" id="GO:0000978">
    <property type="term" value="F:RNA polymerase II cis-regulatory region sequence-specific DNA binding"/>
    <property type="evidence" value="ECO:0007669"/>
    <property type="project" value="TreeGrafter"/>
</dbReference>
<evidence type="ECO:0000256" key="10">
    <source>
        <dbReference type="ARBA" id="ARBA00023242"/>
    </source>
</evidence>
<feature type="compositionally biased region" description="Low complexity" evidence="13">
    <location>
        <begin position="185"/>
        <end position="200"/>
    </location>
</feature>
<evidence type="ECO:0000313" key="16">
    <source>
        <dbReference type="EMBL" id="KAL0275162.1"/>
    </source>
</evidence>
<dbReference type="PROSITE" id="PS50157">
    <property type="entry name" value="ZINC_FINGER_C2H2_2"/>
    <property type="match status" value="8"/>
</dbReference>
<keyword evidence="5 11" id="KW-0863">Zinc-finger</keyword>
<keyword evidence="6 12" id="KW-0862">Zinc</keyword>
<dbReference type="Pfam" id="PF00096">
    <property type="entry name" value="zf-C2H2"/>
    <property type="match status" value="3"/>
</dbReference>
<feature type="binding site" evidence="12">
    <location>
        <position position="10"/>
    </location>
    <ligand>
        <name>Zn(2+)</name>
        <dbReference type="ChEBI" id="CHEBI:29105"/>
    </ligand>
</feature>
<feature type="domain" description="C2H2-type" evidence="14">
    <location>
        <begin position="431"/>
        <end position="453"/>
    </location>
</feature>
<dbReference type="InterPro" id="IPR036236">
    <property type="entry name" value="Znf_C2H2_sf"/>
</dbReference>
<comment type="caution">
    <text evidence="16">The sequence shown here is derived from an EMBL/GenBank/DDBJ whole genome shotgun (WGS) entry which is preliminary data.</text>
</comment>
<dbReference type="PROSITE" id="PS51915">
    <property type="entry name" value="ZAD"/>
    <property type="match status" value="1"/>
</dbReference>
<feature type="domain" description="C2H2-type" evidence="14">
    <location>
        <begin position="458"/>
        <end position="486"/>
    </location>
</feature>
<feature type="region of interest" description="Disordered" evidence="13">
    <location>
        <begin position="128"/>
        <end position="201"/>
    </location>
</feature>